<reference evidence="2 3" key="2">
    <citation type="submission" date="2007-05" db="EMBL/GenBank/DDBJ databases">
        <title>Draft genome sequence of Bifidobacterium adolescentis (L2-32).</title>
        <authorList>
            <person name="Sudarsanam P."/>
            <person name="Ley R."/>
            <person name="Guruge J."/>
            <person name="Turnbaugh P.J."/>
            <person name="Mahowald M."/>
            <person name="Liep D."/>
            <person name="Gordon J."/>
        </authorList>
    </citation>
    <scope>NUCLEOTIDE SEQUENCE [LARGE SCALE GENOMIC DNA]</scope>
    <source>
        <strain evidence="2 3">L2-32</strain>
    </source>
</reference>
<reference evidence="2 3" key="1">
    <citation type="submission" date="2007-04" db="EMBL/GenBank/DDBJ databases">
        <authorList>
            <person name="Fulton L."/>
            <person name="Clifton S."/>
            <person name="Fulton B."/>
            <person name="Xu J."/>
            <person name="Minx P."/>
            <person name="Pepin K.H."/>
            <person name="Johnson M."/>
            <person name="Thiruvilangam P."/>
            <person name="Bhonagiri V."/>
            <person name="Nash W.E."/>
            <person name="Mardis E.R."/>
            <person name="Wilson R.K."/>
        </authorList>
    </citation>
    <scope>NUCLEOTIDE SEQUENCE [LARGE SCALE GENOMIC DNA]</scope>
    <source>
        <strain evidence="2 3">L2-32</strain>
    </source>
</reference>
<organism evidence="2 3">
    <name type="scientific">Bifidobacterium adolescentis L2-32</name>
    <dbReference type="NCBI Taxonomy" id="411481"/>
    <lineage>
        <taxon>Bacteria</taxon>
        <taxon>Bacillati</taxon>
        <taxon>Actinomycetota</taxon>
        <taxon>Actinomycetes</taxon>
        <taxon>Bifidobacteriales</taxon>
        <taxon>Bifidobacteriaceae</taxon>
        <taxon>Bifidobacterium</taxon>
    </lineage>
</organism>
<dbReference type="EMBL" id="AAXD02000052">
    <property type="protein sequence ID" value="EDN82625.1"/>
    <property type="molecule type" value="Genomic_DNA"/>
</dbReference>
<name>A7A742_BIFAD</name>
<sequence length="68" mass="6985">MIGAGVSPTVRFVAVFGLEVRLVVGFLVVVFAVDFAAVLVVFVAAALAVVFAVAFVRGVALDDVASFI</sequence>
<dbReference type="HOGENOM" id="CLU_2785552_0_0_11"/>
<comment type="caution">
    <text evidence="2">The sequence shown here is derived from an EMBL/GenBank/DDBJ whole genome shotgun (WGS) entry which is preliminary data.</text>
</comment>
<gene>
    <name evidence="2" type="ORF">BIFADO_01678</name>
</gene>
<protein>
    <submittedName>
        <fullName evidence="2">Uncharacterized protein</fullName>
    </submittedName>
</protein>
<keyword evidence="1" id="KW-0812">Transmembrane</keyword>
<evidence type="ECO:0000313" key="3">
    <source>
        <dbReference type="Proteomes" id="UP000003773"/>
    </source>
</evidence>
<accession>A7A742</accession>
<dbReference type="AlphaFoldDB" id="A7A742"/>
<evidence type="ECO:0000313" key="2">
    <source>
        <dbReference type="EMBL" id="EDN82625.1"/>
    </source>
</evidence>
<evidence type="ECO:0000256" key="1">
    <source>
        <dbReference type="SAM" id="Phobius"/>
    </source>
</evidence>
<dbReference type="Proteomes" id="UP000003773">
    <property type="component" value="Unassembled WGS sequence"/>
</dbReference>
<proteinExistence type="predicted"/>
<keyword evidence="1" id="KW-0472">Membrane</keyword>
<feature type="transmembrane region" description="Helical" evidence="1">
    <location>
        <begin position="12"/>
        <end position="33"/>
    </location>
</feature>
<feature type="transmembrane region" description="Helical" evidence="1">
    <location>
        <begin position="39"/>
        <end position="60"/>
    </location>
</feature>
<keyword evidence="1" id="KW-1133">Transmembrane helix</keyword>